<protein>
    <submittedName>
        <fullName evidence="2">DUF4158 domain-containing protein</fullName>
    </submittedName>
</protein>
<dbReference type="Pfam" id="PF13700">
    <property type="entry name" value="DUF4158"/>
    <property type="match status" value="1"/>
</dbReference>
<sequence>MATQMFADEELERLRGFPEIGRDELARFFTLTPADVAFVDPGRGRDPADRLGLAVALCTLPWLGFVPDKVLSAPPVAVARLAEQLGVDLAGLRSYGRRAKTRTEHLRLVAKYLGWRLPTKLELKELDEFLLARAMEHDSPTLLFRLGCEYLISARVIRPGPVTVVERVAHARAEAQRETFDRLAHEFTEARCAALELGCCTPPERTSSARRFYRPTYSPRQHLRPFA</sequence>
<evidence type="ECO:0000259" key="1">
    <source>
        <dbReference type="Pfam" id="PF13700"/>
    </source>
</evidence>
<gene>
    <name evidence="2" type="ORF">ACFYXI_41100</name>
</gene>
<accession>A0ABW6T4K7</accession>
<dbReference type="Proteomes" id="UP001602013">
    <property type="component" value="Unassembled WGS sequence"/>
</dbReference>
<evidence type="ECO:0000313" key="2">
    <source>
        <dbReference type="EMBL" id="MFF3671997.1"/>
    </source>
</evidence>
<reference evidence="2 3" key="1">
    <citation type="submission" date="2024-10" db="EMBL/GenBank/DDBJ databases">
        <title>The Natural Products Discovery Center: Release of the First 8490 Sequenced Strains for Exploring Actinobacteria Biosynthetic Diversity.</title>
        <authorList>
            <person name="Kalkreuter E."/>
            <person name="Kautsar S.A."/>
            <person name="Yang D."/>
            <person name="Bader C.D."/>
            <person name="Teijaro C.N."/>
            <person name="Fluegel L."/>
            <person name="Davis C.M."/>
            <person name="Simpson J.R."/>
            <person name="Lauterbach L."/>
            <person name="Steele A.D."/>
            <person name="Gui C."/>
            <person name="Meng S."/>
            <person name="Li G."/>
            <person name="Viehrig K."/>
            <person name="Ye F."/>
            <person name="Su P."/>
            <person name="Kiefer A.F."/>
            <person name="Nichols A."/>
            <person name="Cepeda A.J."/>
            <person name="Yan W."/>
            <person name="Fan B."/>
            <person name="Jiang Y."/>
            <person name="Adhikari A."/>
            <person name="Zheng C.-J."/>
            <person name="Schuster L."/>
            <person name="Cowan T.M."/>
            <person name="Smanski M.J."/>
            <person name="Chevrette M.G."/>
            <person name="De Carvalho L.P.S."/>
            <person name="Shen B."/>
        </authorList>
    </citation>
    <scope>NUCLEOTIDE SEQUENCE [LARGE SCALE GENOMIC DNA]</scope>
    <source>
        <strain evidence="2 3">NPDC002173</strain>
    </source>
</reference>
<dbReference type="InterPro" id="IPR025296">
    <property type="entry name" value="DUF4158"/>
</dbReference>
<name>A0ABW6T4K7_9ACTN</name>
<evidence type="ECO:0000313" key="3">
    <source>
        <dbReference type="Proteomes" id="UP001602013"/>
    </source>
</evidence>
<dbReference type="EMBL" id="JBIASD010000060">
    <property type="protein sequence ID" value="MFF3671997.1"/>
    <property type="molecule type" value="Genomic_DNA"/>
</dbReference>
<comment type="caution">
    <text evidence="2">The sequence shown here is derived from an EMBL/GenBank/DDBJ whole genome shotgun (WGS) entry which is preliminary data.</text>
</comment>
<organism evidence="2 3">
    <name type="scientific">Microtetraspora malaysiensis</name>
    <dbReference type="NCBI Taxonomy" id="161358"/>
    <lineage>
        <taxon>Bacteria</taxon>
        <taxon>Bacillati</taxon>
        <taxon>Actinomycetota</taxon>
        <taxon>Actinomycetes</taxon>
        <taxon>Streptosporangiales</taxon>
        <taxon>Streptosporangiaceae</taxon>
        <taxon>Microtetraspora</taxon>
    </lineage>
</organism>
<keyword evidence="3" id="KW-1185">Reference proteome</keyword>
<dbReference type="RefSeq" id="WP_387418146.1">
    <property type="nucleotide sequence ID" value="NZ_JBIASD010000060.1"/>
</dbReference>
<proteinExistence type="predicted"/>
<feature type="domain" description="DUF4158" evidence="1">
    <location>
        <begin position="6"/>
        <end position="171"/>
    </location>
</feature>